<feature type="signal peptide" evidence="1">
    <location>
        <begin position="1"/>
        <end position="24"/>
    </location>
</feature>
<name>A0ABZ2C425_9PROT</name>
<reference evidence="2 3" key="1">
    <citation type="journal article" date="2024" name="Environ. Microbiol.">
        <title>Novel evolutionary insights on the interactions of the Holosporales (Alphaproteobacteria) with eukaryotic hosts from comparative genomics.</title>
        <authorList>
            <person name="Giovannini M."/>
            <person name="Petroni G."/>
            <person name="Castelli M."/>
        </authorList>
    </citation>
    <scope>NUCLEOTIDE SEQUENCE [LARGE SCALE GENOMIC DNA]</scope>
    <source>
        <strain evidence="2 3">US_Bl 15I1</strain>
    </source>
</reference>
<dbReference type="RefSeq" id="WP_331255985.1">
    <property type="nucleotide sequence ID" value="NZ_CP133270.1"/>
</dbReference>
<organism evidence="2 3">
    <name type="scientific">Candidatus Bealeia paramacronuclearis</name>
    <dbReference type="NCBI Taxonomy" id="1921001"/>
    <lineage>
        <taxon>Bacteria</taxon>
        <taxon>Pseudomonadati</taxon>
        <taxon>Pseudomonadota</taxon>
        <taxon>Alphaproteobacteria</taxon>
        <taxon>Holosporales</taxon>
        <taxon>Holosporaceae</taxon>
        <taxon>Candidatus Bealeia</taxon>
    </lineage>
</organism>
<dbReference type="EMBL" id="CP133270">
    <property type="protein sequence ID" value="WVX67204.1"/>
    <property type="molecule type" value="Genomic_DNA"/>
</dbReference>
<sequence length="77" mass="7909">MLQVFKLSLIVAALSCGLTMSCKAMTPITIHPAISACQGLKTSGASCSYQENGQTRNGTCQNSGLSTTAVLLACKSP</sequence>
<gene>
    <name evidence="2" type="ORF">Bealeia1_01402</name>
</gene>
<dbReference type="Proteomes" id="UP001330434">
    <property type="component" value="Chromosome"/>
</dbReference>
<proteinExistence type="predicted"/>
<evidence type="ECO:0000313" key="2">
    <source>
        <dbReference type="EMBL" id="WVX67204.1"/>
    </source>
</evidence>
<keyword evidence="1" id="KW-0732">Signal</keyword>
<feature type="chain" id="PRO_5047392810" description="DUF333 domain-containing protein" evidence="1">
    <location>
        <begin position="25"/>
        <end position="77"/>
    </location>
</feature>
<evidence type="ECO:0000256" key="1">
    <source>
        <dbReference type="SAM" id="SignalP"/>
    </source>
</evidence>
<evidence type="ECO:0008006" key="4">
    <source>
        <dbReference type="Google" id="ProtNLM"/>
    </source>
</evidence>
<dbReference type="PROSITE" id="PS51257">
    <property type="entry name" value="PROKAR_LIPOPROTEIN"/>
    <property type="match status" value="1"/>
</dbReference>
<protein>
    <recommendedName>
        <fullName evidence="4">DUF333 domain-containing protein</fullName>
    </recommendedName>
</protein>
<evidence type="ECO:0000313" key="3">
    <source>
        <dbReference type="Proteomes" id="UP001330434"/>
    </source>
</evidence>
<keyword evidence="3" id="KW-1185">Reference proteome</keyword>
<accession>A0ABZ2C425</accession>